<dbReference type="InterPro" id="IPR036291">
    <property type="entry name" value="NAD(P)-bd_dom_sf"/>
</dbReference>
<feature type="domain" description="Gfo/Idh/MocA-like oxidoreductase N-terminal" evidence="2">
    <location>
        <begin position="4"/>
        <end position="120"/>
    </location>
</feature>
<dbReference type="GeneID" id="54361147"/>
<dbReference type="AlphaFoldDB" id="A0A6J3M014"/>
<dbReference type="SUPFAM" id="SSF51735">
    <property type="entry name" value="NAD(P)-binding Rossmann-fold domains"/>
    <property type="match status" value="1"/>
</dbReference>
<reference evidence="5" key="1">
    <citation type="submission" date="2020-01" db="EMBL/GenBank/DDBJ databases">
        <authorList>
            <consortium name="DOE Joint Genome Institute"/>
            <person name="Haridas S."/>
            <person name="Albert R."/>
            <person name="Binder M."/>
            <person name="Bloem J."/>
            <person name="Labutti K."/>
            <person name="Salamov A."/>
            <person name="Andreopoulos B."/>
            <person name="Baker S.E."/>
            <person name="Barry K."/>
            <person name="Bills G."/>
            <person name="Bluhm B.H."/>
            <person name="Cannon C."/>
            <person name="Castanera R."/>
            <person name="Culley D.E."/>
            <person name="Daum C."/>
            <person name="Ezra D."/>
            <person name="Gonzalez J.B."/>
            <person name="Henrissat B."/>
            <person name="Kuo A."/>
            <person name="Liang C."/>
            <person name="Lipzen A."/>
            <person name="Lutzoni F."/>
            <person name="Magnuson J."/>
            <person name="Mondo S."/>
            <person name="Nolan M."/>
            <person name="Ohm R."/>
            <person name="Pangilinan J."/>
            <person name="Park H.-J."/>
            <person name="Ramirez L."/>
            <person name="Alfaro M."/>
            <person name="Sun H."/>
            <person name="Tritt A."/>
            <person name="Yoshinaga Y."/>
            <person name="Zwiers L.-H."/>
            <person name="Turgeon B.G."/>
            <person name="Goodwin S.B."/>
            <person name="Spatafora J.W."/>
            <person name="Crous P.W."/>
            <person name="Grigoriev I.V."/>
        </authorList>
    </citation>
    <scope>NUCLEOTIDE SEQUENCE</scope>
    <source>
        <strain evidence="5">CBS 342.82</strain>
    </source>
</reference>
<comment type="similarity">
    <text evidence="1">Belongs to the Gfo/Idh/MocA family.</text>
</comment>
<keyword evidence="4" id="KW-1185">Reference proteome</keyword>
<evidence type="ECO:0000313" key="4">
    <source>
        <dbReference type="Proteomes" id="UP000504637"/>
    </source>
</evidence>
<evidence type="ECO:0000313" key="5">
    <source>
        <dbReference type="RefSeq" id="XP_033457880.1"/>
    </source>
</evidence>
<protein>
    <submittedName>
        <fullName evidence="5">Oxidoreductase-like protein</fullName>
    </submittedName>
</protein>
<proteinExistence type="inferred from homology"/>
<evidence type="ECO:0000259" key="3">
    <source>
        <dbReference type="Pfam" id="PF22725"/>
    </source>
</evidence>
<dbReference type="PANTHER" id="PTHR43054">
    <property type="match status" value="1"/>
</dbReference>
<dbReference type="Pfam" id="PF22725">
    <property type="entry name" value="GFO_IDH_MocA_C3"/>
    <property type="match status" value="1"/>
</dbReference>
<dbReference type="GO" id="GO:0000166">
    <property type="term" value="F:nucleotide binding"/>
    <property type="evidence" value="ECO:0007669"/>
    <property type="project" value="InterPro"/>
</dbReference>
<dbReference type="OrthoDB" id="2129491at2759"/>
<reference evidence="5" key="2">
    <citation type="submission" date="2020-04" db="EMBL/GenBank/DDBJ databases">
        <authorList>
            <consortium name="NCBI Genome Project"/>
        </authorList>
    </citation>
    <scope>NUCLEOTIDE SEQUENCE</scope>
    <source>
        <strain evidence="5">CBS 342.82</strain>
    </source>
</reference>
<dbReference type="Proteomes" id="UP000504637">
    <property type="component" value="Unplaced"/>
</dbReference>
<dbReference type="InterPro" id="IPR000683">
    <property type="entry name" value="Gfo/Idh/MocA-like_OxRdtase_N"/>
</dbReference>
<dbReference type="InterPro" id="IPR055170">
    <property type="entry name" value="GFO_IDH_MocA-like_dom"/>
</dbReference>
<gene>
    <name evidence="5" type="ORF">K489DRAFT_372575</name>
</gene>
<accession>A0A6J3M014</accession>
<feature type="domain" description="GFO/IDH/MocA-like oxidoreductase" evidence="3">
    <location>
        <begin position="136"/>
        <end position="253"/>
    </location>
</feature>
<dbReference type="Gene3D" id="3.40.50.720">
    <property type="entry name" value="NAD(P)-binding Rossmann-like Domain"/>
    <property type="match status" value="1"/>
</dbReference>
<evidence type="ECO:0000259" key="2">
    <source>
        <dbReference type="Pfam" id="PF01408"/>
    </source>
</evidence>
<dbReference type="RefSeq" id="XP_033457880.1">
    <property type="nucleotide sequence ID" value="XM_033603347.1"/>
</dbReference>
<sequence length="341" mass="37547">MTITYGIIGTNWITTSWILSAAKTKQWTLGAVYSRTLSQAKDFGQKHNCNTSYDTLDALAADSSLQAIYIASPNSLHYAHATQMLEAGKHVILEKPATSTPRELDALFALAARKGVYLIEAYRHIQEANFKRLRSQLVEEQRLGRIYGASFGYASWSSRYWDVLTGSQPVPNIFSLEFSGGSLVDIGVYPITFAVALFGAPSKQTYVPFMTKSGVDGGGVGILHYEGFGVQINASKGYRSAALCEIYGEKGTFTINAVFDVEKVEFWDPKTKETSLVEVGPVADYDNGSVNMLEEAQEFARIINEKDEAALKELERISRIVIGVTSDMRKQGGVIYPADKE</sequence>
<evidence type="ECO:0000256" key="1">
    <source>
        <dbReference type="ARBA" id="ARBA00010928"/>
    </source>
</evidence>
<name>A0A6J3M014_9PEZI</name>
<reference evidence="5" key="3">
    <citation type="submission" date="2025-08" db="UniProtKB">
        <authorList>
            <consortium name="RefSeq"/>
        </authorList>
    </citation>
    <scope>IDENTIFICATION</scope>
    <source>
        <strain evidence="5">CBS 342.82</strain>
    </source>
</reference>
<dbReference type="SUPFAM" id="SSF55347">
    <property type="entry name" value="Glyceraldehyde-3-phosphate dehydrogenase-like, C-terminal domain"/>
    <property type="match status" value="1"/>
</dbReference>
<dbReference type="Gene3D" id="3.30.360.10">
    <property type="entry name" value="Dihydrodipicolinate Reductase, domain 2"/>
    <property type="match status" value="1"/>
</dbReference>
<dbReference type="PANTHER" id="PTHR43054:SF1">
    <property type="entry name" value="SCYLLO-INOSITOL 2-DEHYDROGENASE (NADP(+)) IOLU"/>
    <property type="match status" value="1"/>
</dbReference>
<organism evidence="5">
    <name type="scientific">Dissoconium aciculare CBS 342.82</name>
    <dbReference type="NCBI Taxonomy" id="1314786"/>
    <lineage>
        <taxon>Eukaryota</taxon>
        <taxon>Fungi</taxon>
        <taxon>Dikarya</taxon>
        <taxon>Ascomycota</taxon>
        <taxon>Pezizomycotina</taxon>
        <taxon>Dothideomycetes</taxon>
        <taxon>Dothideomycetidae</taxon>
        <taxon>Mycosphaerellales</taxon>
        <taxon>Dissoconiaceae</taxon>
        <taxon>Dissoconium</taxon>
    </lineage>
</organism>
<dbReference type="Pfam" id="PF01408">
    <property type="entry name" value="GFO_IDH_MocA"/>
    <property type="match status" value="1"/>
</dbReference>